<proteinExistence type="inferred from homology"/>
<comment type="caution">
    <text evidence="7">Lacks conserved residue(s) required for the propagation of feature annotation.</text>
</comment>
<keyword evidence="6 7" id="KW-0472">Membrane</keyword>
<gene>
    <name evidence="10" type="ORF">BTN50_1969</name>
</gene>
<feature type="transmembrane region" description="Helical" evidence="7">
    <location>
        <begin position="60"/>
        <end position="81"/>
    </location>
</feature>
<dbReference type="InterPro" id="IPR010920">
    <property type="entry name" value="LSM_dom_sf"/>
</dbReference>
<dbReference type="Gene3D" id="2.30.30.60">
    <property type="match status" value="1"/>
</dbReference>
<dbReference type="Pfam" id="PF00924">
    <property type="entry name" value="MS_channel_2nd"/>
    <property type="match status" value="1"/>
</dbReference>
<evidence type="ECO:0000256" key="3">
    <source>
        <dbReference type="ARBA" id="ARBA00022475"/>
    </source>
</evidence>
<dbReference type="InterPro" id="IPR049278">
    <property type="entry name" value="MS_channel_C"/>
</dbReference>
<feature type="domain" description="Mechanosensitive ion channel MscS C-terminal" evidence="9">
    <location>
        <begin position="182"/>
        <end position="263"/>
    </location>
</feature>
<dbReference type="Gene3D" id="1.10.287.1260">
    <property type="match status" value="1"/>
</dbReference>
<evidence type="ECO:0000259" key="9">
    <source>
        <dbReference type="Pfam" id="PF21082"/>
    </source>
</evidence>
<dbReference type="InterPro" id="IPR023408">
    <property type="entry name" value="MscS_beta-dom_sf"/>
</dbReference>
<dbReference type="GO" id="GO:0005886">
    <property type="term" value="C:plasma membrane"/>
    <property type="evidence" value="ECO:0007669"/>
    <property type="project" value="UniProtKB-SubCell"/>
</dbReference>
<dbReference type="PANTHER" id="PTHR30221:SF1">
    <property type="entry name" value="SMALL-CONDUCTANCE MECHANOSENSITIVE CHANNEL"/>
    <property type="match status" value="1"/>
</dbReference>
<dbReference type="GO" id="GO:0008381">
    <property type="term" value="F:mechanosensitive monoatomic ion channel activity"/>
    <property type="evidence" value="ECO:0007669"/>
    <property type="project" value="InterPro"/>
</dbReference>
<evidence type="ECO:0000259" key="8">
    <source>
        <dbReference type="Pfam" id="PF00924"/>
    </source>
</evidence>
<dbReference type="SUPFAM" id="SSF82689">
    <property type="entry name" value="Mechanosensitive channel protein MscS (YggB), C-terminal domain"/>
    <property type="match status" value="1"/>
</dbReference>
<dbReference type="SUPFAM" id="SSF82861">
    <property type="entry name" value="Mechanosensitive channel protein MscS (YggB), transmembrane region"/>
    <property type="match status" value="1"/>
</dbReference>
<dbReference type="Pfam" id="PF21082">
    <property type="entry name" value="MS_channel_3rd"/>
    <property type="match status" value="1"/>
</dbReference>
<keyword evidence="7" id="KW-0813">Transport</keyword>
<evidence type="ECO:0000313" key="11">
    <source>
        <dbReference type="Proteomes" id="UP000218160"/>
    </source>
</evidence>
<dbReference type="AlphaFoldDB" id="A0A291BBM0"/>
<evidence type="ECO:0000256" key="6">
    <source>
        <dbReference type="ARBA" id="ARBA00023136"/>
    </source>
</evidence>
<dbReference type="InterPro" id="IPR006685">
    <property type="entry name" value="MscS_channel_2nd"/>
</dbReference>
<feature type="transmembrane region" description="Helical" evidence="7">
    <location>
        <begin position="20"/>
        <end position="40"/>
    </location>
</feature>
<dbReference type="Pfam" id="PF05552">
    <property type="entry name" value="MS_channel_1st_1"/>
    <property type="match status" value="1"/>
</dbReference>
<dbReference type="OrthoDB" id="9809206at2"/>
<keyword evidence="4 7" id="KW-0812">Transmembrane</keyword>
<keyword evidence="11" id="KW-1185">Reference proteome</keyword>
<dbReference type="InterPro" id="IPR008910">
    <property type="entry name" value="MSC_TM_helix"/>
</dbReference>
<comment type="function">
    <text evidence="7">Mechanosensitive channel that participates in the regulation of osmotic pressure changes within the cell, opening in response to stretch forces in the membrane lipid bilayer, without the need for other proteins. Contributes to normal resistance to hypoosmotic shock. Forms an ion channel of 1.0 nanosiemens conductance with a slight preference for anions.</text>
</comment>
<dbReference type="InterPro" id="IPR011066">
    <property type="entry name" value="MscS_channel_C_sf"/>
</dbReference>
<reference evidence="11" key="1">
    <citation type="submission" date="2017-04" db="EMBL/GenBank/DDBJ databases">
        <title>Genome evolution of the luminous symbionts of deep sea anglerfish.</title>
        <authorList>
            <person name="Hendry T.A."/>
        </authorList>
    </citation>
    <scope>NUCLEOTIDE SEQUENCE [LARGE SCALE GENOMIC DNA]</scope>
</reference>
<organism evidence="10 11">
    <name type="scientific">Candidatus Enterovibrio altilux</name>
    <dbReference type="NCBI Taxonomy" id="1927128"/>
    <lineage>
        <taxon>Bacteria</taxon>
        <taxon>Pseudomonadati</taxon>
        <taxon>Pseudomonadota</taxon>
        <taxon>Gammaproteobacteria</taxon>
        <taxon>Vibrionales</taxon>
        <taxon>Vibrionaceae</taxon>
        <taxon>Enterovibrio</taxon>
    </lineage>
</organism>
<keyword evidence="7" id="KW-0406">Ion transport</keyword>
<evidence type="ECO:0000256" key="5">
    <source>
        <dbReference type="ARBA" id="ARBA00022989"/>
    </source>
</evidence>
<sequence length="277" mass="30505">MENAIQGAVNWYAENQNVLLQYAVNVISAFLIMIIGNWVVKKITNTVARIMYKKQFDKSIVEFLHSFARYFLFVIVIIAALSKLGIQTASMVAIIGAAGLTVGLAIQGSLSNFAAGVLLVVSRPFKSGDYVEVASISGSVKFIQIFSTVLTTPDNKMIIVPNSAVISSPITNYSRYNTRRIDFMIRVSYSADLQKTKAVLASVLAAEPRLLATPKATIGVMELGDFSVNFIVRPWVKTVNYWGVYVDLLQAIKEGLDKDGIEIPFPQMDIHVQKSDV</sequence>
<dbReference type="InterPro" id="IPR011014">
    <property type="entry name" value="MscS_channel_TM-2"/>
</dbReference>
<accession>A0A291BBM0</accession>
<dbReference type="InterPro" id="IPR045275">
    <property type="entry name" value="MscS_archaea/bacteria_type"/>
</dbReference>
<comment type="subcellular location">
    <subcellularLocation>
        <location evidence="7">Cell inner membrane</location>
        <topology evidence="7">Multi-pass membrane protein</topology>
    </subcellularLocation>
    <subcellularLocation>
        <location evidence="1">Cell membrane</location>
        <topology evidence="1">Multi-pass membrane protein</topology>
    </subcellularLocation>
</comment>
<dbReference type="Gene3D" id="3.30.70.100">
    <property type="match status" value="1"/>
</dbReference>
<dbReference type="EMBL" id="CP020663">
    <property type="protein sequence ID" value="ATF10384.1"/>
    <property type="molecule type" value="Genomic_DNA"/>
</dbReference>
<dbReference type="SUPFAM" id="SSF50182">
    <property type="entry name" value="Sm-like ribonucleoproteins"/>
    <property type="match status" value="1"/>
</dbReference>
<keyword evidence="3" id="KW-1003">Cell membrane</keyword>
<evidence type="ECO:0000256" key="1">
    <source>
        <dbReference type="ARBA" id="ARBA00004651"/>
    </source>
</evidence>
<feature type="transmembrane region" description="Helical" evidence="7">
    <location>
        <begin position="93"/>
        <end position="121"/>
    </location>
</feature>
<dbReference type="KEGG" id="elux:BTN50_1969"/>
<evidence type="ECO:0000313" key="10">
    <source>
        <dbReference type="EMBL" id="ATF10384.1"/>
    </source>
</evidence>
<name>A0A291BBM0_9GAMM</name>
<dbReference type="Proteomes" id="UP000218160">
    <property type="component" value="Chromosome 2"/>
</dbReference>
<keyword evidence="5 7" id="KW-1133">Transmembrane helix</keyword>
<dbReference type="PROSITE" id="PS01246">
    <property type="entry name" value="UPF0003"/>
    <property type="match status" value="1"/>
</dbReference>
<dbReference type="PANTHER" id="PTHR30221">
    <property type="entry name" value="SMALL-CONDUCTANCE MECHANOSENSITIVE CHANNEL"/>
    <property type="match status" value="1"/>
</dbReference>
<feature type="domain" description="Mechanosensitive ion channel MscS" evidence="8">
    <location>
        <begin position="109"/>
        <end position="175"/>
    </location>
</feature>
<keyword evidence="7" id="KW-0997">Cell inner membrane</keyword>
<protein>
    <recommendedName>
        <fullName evidence="7">Small-conductance mechanosensitive channel</fullName>
    </recommendedName>
</protein>
<dbReference type="InterPro" id="IPR006686">
    <property type="entry name" value="MscS_channel_CS"/>
</dbReference>
<dbReference type="RefSeq" id="WP_096620010.1">
    <property type="nucleotide sequence ID" value="NZ_CP020663.1"/>
</dbReference>
<evidence type="ECO:0000256" key="2">
    <source>
        <dbReference type="ARBA" id="ARBA00008017"/>
    </source>
</evidence>
<evidence type="ECO:0000256" key="7">
    <source>
        <dbReference type="RuleBase" id="RU369025"/>
    </source>
</evidence>
<evidence type="ECO:0000256" key="4">
    <source>
        <dbReference type="ARBA" id="ARBA00022692"/>
    </source>
</evidence>
<comment type="similarity">
    <text evidence="2 7">Belongs to the MscS (TC 1.A.23) family.</text>
</comment>
<comment type="subunit">
    <text evidence="7">Homoheptamer.</text>
</comment>
<keyword evidence="7" id="KW-0407">Ion channel</keyword>